<feature type="compositionally biased region" description="Basic and acidic residues" evidence="1">
    <location>
        <begin position="208"/>
        <end position="222"/>
    </location>
</feature>
<feature type="compositionally biased region" description="Polar residues" evidence="1">
    <location>
        <begin position="159"/>
        <end position="175"/>
    </location>
</feature>
<evidence type="ECO:0000313" key="2">
    <source>
        <dbReference type="EMBL" id="CEL09527.1"/>
    </source>
</evidence>
<feature type="compositionally biased region" description="Basic and acidic residues" evidence="1">
    <location>
        <begin position="120"/>
        <end position="135"/>
    </location>
</feature>
<evidence type="ECO:0000256" key="1">
    <source>
        <dbReference type="SAM" id="MobiDB-lite"/>
    </source>
</evidence>
<dbReference type="OrthoDB" id="5383057at2759"/>
<gene>
    <name evidence="2" type="ORF">ASPCAL12662</name>
</gene>
<feature type="region of interest" description="Disordered" evidence="1">
    <location>
        <begin position="1"/>
        <end position="255"/>
    </location>
</feature>
<feature type="compositionally biased region" description="Low complexity" evidence="1">
    <location>
        <begin position="223"/>
        <end position="234"/>
    </location>
</feature>
<proteinExistence type="predicted"/>
<feature type="compositionally biased region" description="Low complexity" evidence="1">
    <location>
        <begin position="145"/>
        <end position="154"/>
    </location>
</feature>
<reference evidence="3" key="1">
    <citation type="journal article" date="2016" name="Genome Announc.">
        <title>Draft genome sequences of fungus Aspergillus calidoustus.</title>
        <authorList>
            <person name="Horn F."/>
            <person name="Linde J."/>
            <person name="Mattern D.J."/>
            <person name="Walther G."/>
            <person name="Guthke R."/>
            <person name="Scherlach K."/>
            <person name="Martin K."/>
            <person name="Brakhage A.A."/>
            <person name="Petzke L."/>
            <person name="Valiante V."/>
        </authorList>
    </citation>
    <scope>NUCLEOTIDE SEQUENCE [LARGE SCALE GENOMIC DNA]</scope>
    <source>
        <strain evidence="3">SF006504</strain>
    </source>
</reference>
<evidence type="ECO:0000313" key="3">
    <source>
        <dbReference type="Proteomes" id="UP000054771"/>
    </source>
</evidence>
<organism evidence="2 3">
    <name type="scientific">Aspergillus calidoustus</name>
    <dbReference type="NCBI Taxonomy" id="454130"/>
    <lineage>
        <taxon>Eukaryota</taxon>
        <taxon>Fungi</taxon>
        <taxon>Dikarya</taxon>
        <taxon>Ascomycota</taxon>
        <taxon>Pezizomycotina</taxon>
        <taxon>Eurotiomycetes</taxon>
        <taxon>Eurotiomycetidae</taxon>
        <taxon>Eurotiales</taxon>
        <taxon>Aspergillaceae</taxon>
        <taxon>Aspergillus</taxon>
        <taxon>Aspergillus subgen. Nidulantes</taxon>
    </lineage>
</organism>
<dbReference type="OMA" id="EQKYPEC"/>
<accession>A0A0U5GE53</accession>
<dbReference type="EMBL" id="CDMC01000014">
    <property type="protein sequence ID" value="CEL09527.1"/>
    <property type="molecule type" value="Genomic_DNA"/>
</dbReference>
<sequence>MDLQGQPIPSGKRGAKVKSDQPLQEPSGPVVGDSLAAESINRGGSYSENRGAQPLGVTGQNTTTNTTDTSAARKMPSAASARDRDDPSAQEPYPEGLGGQAEYPGAHVPESGYVGGSTAAKKDLGIGQKEYHASEKLSQSSNKPSQKSTGAKASGSGGYQTRSATAAQQKQQPYSTAAAGQGSGNQDDFPADPKYNASFNSEIGSEDDPGRLAEKEFQRRQAETAAAVTAAAVPAHKKCAGDGSWYEPLNSDQRV</sequence>
<keyword evidence="3" id="KW-1185">Reference proteome</keyword>
<dbReference type="Proteomes" id="UP000054771">
    <property type="component" value="Unassembled WGS sequence"/>
</dbReference>
<dbReference type="AlphaFoldDB" id="A0A0U5GE53"/>
<name>A0A0U5GE53_ASPCI</name>
<protein>
    <submittedName>
        <fullName evidence="2">Uncharacterized protein</fullName>
    </submittedName>
</protein>